<feature type="region of interest" description="Disordered" evidence="1">
    <location>
        <begin position="252"/>
        <end position="274"/>
    </location>
</feature>
<feature type="region of interest" description="Disordered" evidence="1">
    <location>
        <begin position="212"/>
        <end position="234"/>
    </location>
</feature>
<dbReference type="AlphaFoldDB" id="A0A4V3XAY1"/>
<feature type="transmembrane region" description="Helical" evidence="2">
    <location>
        <begin position="128"/>
        <end position="144"/>
    </location>
</feature>
<evidence type="ECO:0000256" key="1">
    <source>
        <dbReference type="SAM" id="MobiDB-lite"/>
    </source>
</evidence>
<dbReference type="InterPro" id="IPR021709">
    <property type="entry name" value="DUF3292"/>
</dbReference>
<dbReference type="Pfam" id="PF00576">
    <property type="entry name" value="Transthyretin"/>
    <property type="match status" value="1"/>
</dbReference>
<dbReference type="EMBL" id="SGPJ01000066">
    <property type="protein sequence ID" value="THG99872.1"/>
    <property type="molecule type" value="Genomic_DNA"/>
</dbReference>
<accession>A0A4V3XAY1</accession>
<gene>
    <name evidence="4" type="ORF">EW026_g2554</name>
</gene>
<feature type="transmembrane region" description="Helical" evidence="2">
    <location>
        <begin position="164"/>
        <end position="184"/>
    </location>
</feature>
<feature type="region of interest" description="Disordered" evidence="1">
    <location>
        <begin position="537"/>
        <end position="565"/>
    </location>
</feature>
<dbReference type="Gene3D" id="2.60.40.180">
    <property type="entry name" value="Transthyretin/hydroxyisourate hydrolase domain"/>
    <property type="match status" value="1"/>
</dbReference>
<feature type="compositionally biased region" description="Polar residues" evidence="1">
    <location>
        <begin position="1"/>
        <end position="33"/>
    </location>
</feature>
<feature type="compositionally biased region" description="Basic and acidic residues" evidence="1">
    <location>
        <begin position="299"/>
        <end position="317"/>
    </location>
</feature>
<reference evidence="4 5" key="1">
    <citation type="submission" date="2019-02" db="EMBL/GenBank/DDBJ databases">
        <title>Genome sequencing of the rare red list fungi Phlebia centrifuga.</title>
        <authorList>
            <person name="Buettner E."/>
            <person name="Kellner H."/>
        </authorList>
    </citation>
    <scope>NUCLEOTIDE SEQUENCE [LARGE SCALE GENOMIC DNA]</scope>
    <source>
        <strain evidence="4 5">DSM 108282</strain>
    </source>
</reference>
<dbReference type="SUPFAM" id="SSF49472">
    <property type="entry name" value="Transthyretin (synonym: prealbumin)"/>
    <property type="match status" value="1"/>
</dbReference>
<dbReference type="InterPro" id="IPR023416">
    <property type="entry name" value="Transthyretin/HIU_hydrolase_d"/>
</dbReference>
<keyword evidence="5" id="KW-1185">Reference proteome</keyword>
<dbReference type="PANTHER" id="PTHR38694">
    <property type="entry name" value="CONSERVED EXPRESSED PROTEIN"/>
    <property type="match status" value="1"/>
</dbReference>
<feature type="region of interest" description="Disordered" evidence="1">
    <location>
        <begin position="428"/>
        <end position="497"/>
    </location>
</feature>
<feature type="transmembrane region" description="Helical" evidence="2">
    <location>
        <begin position="370"/>
        <end position="395"/>
    </location>
</feature>
<dbReference type="Pfam" id="PF11696">
    <property type="entry name" value="DUF3292"/>
    <property type="match status" value="1"/>
</dbReference>
<keyword evidence="2" id="KW-1133">Transmembrane helix</keyword>
<evidence type="ECO:0000313" key="5">
    <source>
        <dbReference type="Proteomes" id="UP000309038"/>
    </source>
</evidence>
<dbReference type="InterPro" id="IPR036817">
    <property type="entry name" value="Transthyretin/HIU_hydrolase_sf"/>
</dbReference>
<dbReference type="PANTHER" id="PTHR38694:SF1">
    <property type="entry name" value="PEROXIN DOMAIN-CONTAINING PROTEIN"/>
    <property type="match status" value="1"/>
</dbReference>
<feature type="domain" description="Transthyretin/hydroxyisourate hydrolase" evidence="3">
    <location>
        <begin position="722"/>
        <end position="785"/>
    </location>
</feature>
<keyword evidence="2" id="KW-0472">Membrane</keyword>
<feature type="region of interest" description="Disordered" evidence="1">
    <location>
        <begin position="1"/>
        <end position="44"/>
    </location>
</feature>
<evidence type="ECO:0000256" key="2">
    <source>
        <dbReference type="SAM" id="Phobius"/>
    </source>
</evidence>
<dbReference type="Proteomes" id="UP000309038">
    <property type="component" value="Unassembled WGS sequence"/>
</dbReference>
<sequence>MESTASTVHETTSTVGPPDSLTTSAPEGSTSLIAPTVEPPPHKSTKIEATQLKDPEVKDFGWNSPPNAVPSPLIHGLPNDDIYTIVRRFNKQIFHVKVVEDVPGALDLEYSLDEEFSPDKLRATLERLYITVIVGIAAFVKHIARVQSWNEPRRTAGFCVAYFISWWCNILLPLLFTVFVVLILDPPSRKLLFPPAPLALISGKTGNLQVPKAGTLGSKDSLSGAPEAHKGEAVEQEARHFVSGIASMAVSTAAGKGPGEDGNGNAIAGGEAEAQGVSKPATAIEGLVPDPTSATKGVSEAKDLASGDVSTKDPAKKPVEDAMWDKARPIMRAINETADMWERLGNALSPVSPFELWLPRLRLAGPLAPLILVTYFIPAALFIRVMTFISGLVFFGRPLLTKAAHWLTQKVHNWRDYLDLRNSRSRFSVSQKQKKAPLPPPPSSEEPTVSDSNDETESFDGSTYDVDTDSEDYASTSHPDAGGYHTDDSSSHKKNPGRKIAAALKRTVKAGVGGALGVDHLKAKIGSESAKQRLGAIDEPPPALQGESSPPGSPGERPVARSNLPGGEGPCVFSARMHGKKGNVVVVNSATSPCVAFAYTKLSKSFINSLLPGHDEADDKELELKPEFTIGINSISELRKMGGFGWKGKMVVGWALRRQVLDGLEIKDRDGKSIVLTAIKGRDELFNRLVAMNGQKWEIWLRILEVDSYVEVSDNLSCPGFVSRKTDSDGRCMQLWPECSEGQTKEQRAKLQAGAFYKVIFKTKDYFESTGRKCFYPWVEKNTTISRY</sequence>
<comment type="caution">
    <text evidence="4">The sequence shown here is derived from an EMBL/GenBank/DDBJ whole genome shotgun (WGS) entry which is preliminary data.</text>
</comment>
<name>A0A4V3XAY1_9APHY</name>
<protein>
    <recommendedName>
        <fullName evidence="3">Transthyretin/hydroxyisourate hydrolase domain-containing protein</fullName>
    </recommendedName>
</protein>
<keyword evidence="2" id="KW-0812">Transmembrane</keyword>
<evidence type="ECO:0000313" key="4">
    <source>
        <dbReference type="EMBL" id="THG99872.1"/>
    </source>
</evidence>
<evidence type="ECO:0000259" key="3">
    <source>
        <dbReference type="Pfam" id="PF00576"/>
    </source>
</evidence>
<feature type="compositionally biased region" description="Low complexity" evidence="1">
    <location>
        <begin position="546"/>
        <end position="556"/>
    </location>
</feature>
<feature type="compositionally biased region" description="Low complexity" evidence="1">
    <location>
        <begin position="263"/>
        <end position="274"/>
    </location>
</feature>
<organism evidence="4 5">
    <name type="scientific">Hermanssonia centrifuga</name>
    <dbReference type="NCBI Taxonomy" id="98765"/>
    <lineage>
        <taxon>Eukaryota</taxon>
        <taxon>Fungi</taxon>
        <taxon>Dikarya</taxon>
        <taxon>Basidiomycota</taxon>
        <taxon>Agaricomycotina</taxon>
        <taxon>Agaricomycetes</taxon>
        <taxon>Polyporales</taxon>
        <taxon>Meruliaceae</taxon>
        <taxon>Hermanssonia</taxon>
    </lineage>
</organism>
<feature type="region of interest" description="Disordered" evidence="1">
    <location>
        <begin position="287"/>
        <end position="317"/>
    </location>
</feature>
<proteinExistence type="predicted"/>